<sequence>MTALRRNTIQNTFCQKTANGINSTIVFDRVTQISWENVRLPNASPTWFSYSFTALVYAAPSFGLVMSSTGARSERRRMGVCCFCFELTIAMQSTKRPCWAVTLTTRTPSLDLTSSICPSWRKDPDGHRELRIARPQAPRFPRMPIISLDNFSTPAWTDSQIGNLECSSILYQSLFRIFGCAAVRCSTTWCPCNSYQASSLLTAADRSTPERTVMKTSQSPTYHKFQFDIHTFCSSYFCTKAFTTWQSTTRQPAPEFSP</sequence>
<evidence type="ECO:0000313" key="3">
    <source>
        <dbReference type="Proteomes" id="UP001365128"/>
    </source>
</evidence>
<name>A0ABR1L8A1_9PEZI</name>
<reference evidence="2 3" key="1">
    <citation type="submission" date="2024-04" db="EMBL/GenBank/DDBJ databases">
        <title>Phyllosticta paracitricarpa is synonymous to the EU quarantine fungus P. citricarpa based on phylogenomic analyses.</title>
        <authorList>
            <consortium name="Lawrence Berkeley National Laboratory"/>
            <person name="Van Ingen-Buijs V.A."/>
            <person name="Van Westerhoven A.C."/>
            <person name="Haridas S."/>
            <person name="Skiadas P."/>
            <person name="Martin F."/>
            <person name="Groenewald J.Z."/>
            <person name="Crous P.W."/>
            <person name="Seidl M.F."/>
        </authorList>
    </citation>
    <scope>NUCLEOTIDE SEQUENCE [LARGE SCALE GENOMIC DNA]</scope>
    <source>
        <strain evidence="2 3">CBS 122670</strain>
    </source>
</reference>
<organism evidence="2 3">
    <name type="scientific">Phyllosticta citricarpa</name>
    <dbReference type="NCBI Taxonomy" id="55181"/>
    <lineage>
        <taxon>Eukaryota</taxon>
        <taxon>Fungi</taxon>
        <taxon>Dikarya</taxon>
        <taxon>Ascomycota</taxon>
        <taxon>Pezizomycotina</taxon>
        <taxon>Dothideomycetes</taxon>
        <taxon>Dothideomycetes incertae sedis</taxon>
        <taxon>Botryosphaeriales</taxon>
        <taxon>Phyllostictaceae</taxon>
        <taxon>Phyllosticta</taxon>
    </lineage>
</organism>
<evidence type="ECO:0000256" key="1">
    <source>
        <dbReference type="SAM" id="Phobius"/>
    </source>
</evidence>
<protein>
    <submittedName>
        <fullName evidence="2">Uncharacterized protein</fullName>
    </submittedName>
</protein>
<dbReference type="Proteomes" id="UP001365128">
    <property type="component" value="Unassembled WGS sequence"/>
</dbReference>
<keyword evidence="1" id="KW-0472">Membrane</keyword>
<keyword evidence="3" id="KW-1185">Reference proteome</keyword>
<evidence type="ECO:0000313" key="2">
    <source>
        <dbReference type="EMBL" id="KAK7530055.1"/>
    </source>
</evidence>
<keyword evidence="1" id="KW-0812">Transmembrane</keyword>
<proteinExistence type="predicted"/>
<keyword evidence="1" id="KW-1133">Transmembrane helix</keyword>
<dbReference type="EMBL" id="JBBPDW010000066">
    <property type="protein sequence ID" value="KAK7530055.1"/>
    <property type="molecule type" value="Genomic_DNA"/>
</dbReference>
<feature type="transmembrane region" description="Helical" evidence="1">
    <location>
        <begin position="47"/>
        <end position="67"/>
    </location>
</feature>
<accession>A0ABR1L8A1</accession>
<comment type="caution">
    <text evidence="2">The sequence shown here is derived from an EMBL/GenBank/DDBJ whole genome shotgun (WGS) entry which is preliminary data.</text>
</comment>
<gene>
    <name evidence="2" type="ORF">IWX46DRAFT_412390</name>
</gene>